<evidence type="ECO:0000256" key="1">
    <source>
        <dbReference type="SAM" id="MobiDB-lite"/>
    </source>
</evidence>
<evidence type="ECO:0000256" key="2">
    <source>
        <dbReference type="SAM" id="Phobius"/>
    </source>
</evidence>
<feature type="transmembrane region" description="Helical" evidence="2">
    <location>
        <begin position="53"/>
        <end position="73"/>
    </location>
</feature>
<protein>
    <submittedName>
        <fullName evidence="3">Uncharacterized protein</fullName>
    </submittedName>
</protein>
<feature type="region of interest" description="Disordered" evidence="1">
    <location>
        <begin position="1"/>
        <end position="44"/>
    </location>
</feature>
<gene>
    <name evidence="3" type="ORF">DVH24_031515</name>
</gene>
<evidence type="ECO:0000313" key="3">
    <source>
        <dbReference type="EMBL" id="RXI09960.1"/>
    </source>
</evidence>
<sequence>MPTAEEAPVTEEPKQEEKPTRQTKPRTPKERKPAQPNPKPKPPLILHTFRSDFFIFSISASGFFIMMIMEALMG</sequence>
<dbReference type="AlphaFoldDB" id="A0A498KPC8"/>
<keyword evidence="2" id="KW-0812">Transmembrane</keyword>
<organism evidence="3 4">
    <name type="scientific">Malus domestica</name>
    <name type="common">Apple</name>
    <name type="synonym">Pyrus malus</name>
    <dbReference type="NCBI Taxonomy" id="3750"/>
    <lineage>
        <taxon>Eukaryota</taxon>
        <taxon>Viridiplantae</taxon>
        <taxon>Streptophyta</taxon>
        <taxon>Embryophyta</taxon>
        <taxon>Tracheophyta</taxon>
        <taxon>Spermatophyta</taxon>
        <taxon>Magnoliopsida</taxon>
        <taxon>eudicotyledons</taxon>
        <taxon>Gunneridae</taxon>
        <taxon>Pentapetalae</taxon>
        <taxon>rosids</taxon>
        <taxon>fabids</taxon>
        <taxon>Rosales</taxon>
        <taxon>Rosaceae</taxon>
        <taxon>Amygdaloideae</taxon>
        <taxon>Maleae</taxon>
        <taxon>Malus</taxon>
    </lineage>
</organism>
<keyword evidence="2" id="KW-0472">Membrane</keyword>
<dbReference type="Proteomes" id="UP000290289">
    <property type="component" value="Unassembled WGS sequence"/>
</dbReference>
<dbReference type="EMBL" id="RDQH01000086">
    <property type="protein sequence ID" value="RXI09960.1"/>
    <property type="molecule type" value="Genomic_DNA"/>
</dbReference>
<evidence type="ECO:0000313" key="4">
    <source>
        <dbReference type="Proteomes" id="UP000290289"/>
    </source>
</evidence>
<accession>A0A498KPC8</accession>
<name>A0A498KPC8_MALDO</name>
<keyword evidence="4" id="KW-1185">Reference proteome</keyword>
<keyword evidence="2" id="KW-1133">Transmembrane helix</keyword>
<reference evidence="3 4" key="1">
    <citation type="submission" date="2018-10" db="EMBL/GenBank/DDBJ databases">
        <title>A high-quality apple genome assembly.</title>
        <authorList>
            <person name="Hu J."/>
        </authorList>
    </citation>
    <scope>NUCLEOTIDE SEQUENCE [LARGE SCALE GENOMIC DNA]</scope>
    <source>
        <strain evidence="4">cv. HFTH1</strain>
        <tissue evidence="3">Young leaf</tissue>
    </source>
</reference>
<proteinExistence type="predicted"/>
<feature type="compositionally biased region" description="Basic and acidic residues" evidence="1">
    <location>
        <begin position="11"/>
        <end position="20"/>
    </location>
</feature>
<comment type="caution">
    <text evidence="3">The sequence shown here is derived from an EMBL/GenBank/DDBJ whole genome shotgun (WGS) entry which is preliminary data.</text>
</comment>